<name>A0ABW7WJX9_9NOCA</name>
<dbReference type="PANTHER" id="PTHR42760">
    <property type="entry name" value="SHORT-CHAIN DEHYDROGENASES/REDUCTASES FAMILY MEMBER"/>
    <property type="match status" value="1"/>
</dbReference>
<dbReference type="Pfam" id="PF13561">
    <property type="entry name" value="adh_short_C2"/>
    <property type="match status" value="1"/>
</dbReference>
<dbReference type="SUPFAM" id="SSF51735">
    <property type="entry name" value="NAD(P)-binding Rossmann-fold domains"/>
    <property type="match status" value="1"/>
</dbReference>
<evidence type="ECO:0000313" key="3">
    <source>
        <dbReference type="EMBL" id="MFI2323170.1"/>
    </source>
</evidence>
<proteinExistence type="inferred from homology"/>
<dbReference type="SMART" id="SM00822">
    <property type="entry name" value="PKS_KR"/>
    <property type="match status" value="1"/>
</dbReference>
<evidence type="ECO:0000256" key="1">
    <source>
        <dbReference type="ARBA" id="ARBA00006484"/>
    </source>
</evidence>
<evidence type="ECO:0000313" key="4">
    <source>
        <dbReference type="Proteomes" id="UP001611450"/>
    </source>
</evidence>
<sequence>MPLEIDLSGRVVLVTGGVRGVGAGVSKAFLAAGATVVACARRPADAPVEVDGRAIDYVPCDVRDEDAVRALIDTITERHGRLDHLVNNAGGAPFALAADASKKFHTKIVELNLLAPLLLAQAANAVMQRQDEGGSIVNISSVSGHRPSPGTAAYGAAKAGVDSLTGSLAVEWAPKVRVNSLVVGPVDTELSRLHYGDQDGVDAVGRTIPLGRMARPDDVGRCAVFLASPLASYVSGATLLVHGGGERPAFLAASNADQQS</sequence>
<protein>
    <submittedName>
        <fullName evidence="3">SDR family oxidoreductase</fullName>
    </submittedName>
</protein>
<comment type="caution">
    <text evidence="3">The sequence shown here is derived from an EMBL/GenBank/DDBJ whole genome shotgun (WGS) entry which is preliminary data.</text>
</comment>
<reference evidence="3 4" key="1">
    <citation type="submission" date="2024-10" db="EMBL/GenBank/DDBJ databases">
        <title>The Natural Products Discovery Center: Release of the First 8490 Sequenced Strains for Exploring Actinobacteria Biosynthetic Diversity.</title>
        <authorList>
            <person name="Kalkreuter E."/>
            <person name="Kautsar S.A."/>
            <person name="Yang D."/>
            <person name="Bader C.D."/>
            <person name="Teijaro C.N."/>
            <person name="Fluegel L."/>
            <person name="Davis C.M."/>
            <person name="Simpson J.R."/>
            <person name="Lauterbach L."/>
            <person name="Steele A.D."/>
            <person name="Gui C."/>
            <person name="Meng S."/>
            <person name="Li G."/>
            <person name="Viehrig K."/>
            <person name="Ye F."/>
            <person name="Su P."/>
            <person name="Kiefer A.F."/>
            <person name="Nichols A."/>
            <person name="Cepeda A.J."/>
            <person name="Yan W."/>
            <person name="Fan B."/>
            <person name="Jiang Y."/>
            <person name="Adhikari A."/>
            <person name="Zheng C.-J."/>
            <person name="Schuster L."/>
            <person name="Cowan T.M."/>
            <person name="Smanski M.J."/>
            <person name="Chevrette M.G."/>
            <person name="De Carvalho L.P.S."/>
            <person name="Shen B."/>
        </authorList>
    </citation>
    <scope>NUCLEOTIDE SEQUENCE [LARGE SCALE GENOMIC DNA]</scope>
    <source>
        <strain evidence="3 4">NPDC019626</strain>
    </source>
</reference>
<dbReference type="PROSITE" id="PS00061">
    <property type="entry name" value="ADH_SHORT"/>
    <property type="match status" value="1"/>
</dbReference>
<dbReference type="CDD" id="cd05233">
    <property type="entry name" value="SDR_c"/>
    <property type="match status" value="1"/>
</dbReference>
<dbReference type="Gene3D" id="3.40.50.720">
    <property type="entry name" value="NAD(P)-binding Rossmann-like Domain"/>
    <property type="match status" value="1"/>
</dbReference>
<dbReference type="InterPro" id="IPR057326">
    <property type="entry name" value="KR_dom"/>
</dbReference>
<dbReference type="NCBIfam" id="NF005893">
    <property type="entry name" value="PRK07856.1"/>
    <property type="match status" value="1"/>
</dbReference>
<feature type="domain" description="Ketoreductase" evidence="2">
    <location>
        <begin position="10"/>
        <end position="187"/>
    </location>
</feature>
<dbReference type="EMBL" id="JBIRXV010000004">
    <property type="protein sequence ID" value="MFI2323170.1"/>
    <property type="molecule type" value="Genomic_DNA"/>
</dbReference>
<keyword evidence="4" id="KW-1185">Reference proteome</keyword>
<dbReference type="PRINTS" id="PR00080">
    <property type="entry name" value="SDRFAMILY"/>
</dbReference>
<dbReference type="Proteomes" id="UP001611450">
    <property type="component" value="Unassembled WGS sequence"/>
</dbReference>
<evidence type="ECO:0000259" key="2">
    <source>
        <dbReference type="SMART" id="SM00822"/>
    </source>
</evidence>
<comment type="similarity">
    <text evidence="1">Belongs to the short-chain dehydrogenases/reductases (SDR) family.</text>
</comment>
<dbReference type="PRINTS" id="PR00081">
    <property type="entry name" value="GDHRDH"/>
</dbReference>
<gene>
    <name evidence="3" type="ORF">ACH47G_22020</name>
</gene>
<organism evidence="3 4">
    <name type="scientific">Nocardia beijingensis</name>
    <dbReference type="NCBI Taxonomy" id="95162"/>
    <lineage>
        <taxon>Bacteria</taxon>
        <taxon>Bacillati</taxon>
        <taxon>Actinomycetota</taxon>
        <taxon>Actinomycetes</taxon>
        <taxon>Mycobacteriales</taxon>
        <taxon>Nocardiaceae</taxon>
        <taxon>Nocardia</taxon>
    </lineage>
</organism>
<dbReference type="RefSeq" id="WP_396948977.1">
    <property type="nucleotide sequence ID" value="NZ_JBIRXV010000004.1"/>
</dbReference>
<dbReference type="InterPro" id="IPR002347">
    <property type="entry name" value="SDR_fam"/>
</dbReference>
<dbReference type="InterPro" id="IPR036291">
    <property type="entry name" value="NAD(P)-bd_dom_sf"/>
</dbReference>
<accession>A0ABW7WJX9</accession>
<dbReference type="InterPro" id="IPR020904">
    <property type="entry name" value="Sc_DH/Rdtase_CS"/>
</dbReference>